<keyword evidence="1" id="KW-0813">Transport</keyword>
<evidence type="ECO:0000259" key="4">
    <source>
        <dbReference type="PROSITE" id="PS50893"/>
    </source>
</evidence>
<dbReference type="Proteomes" id="UP000003280">
    <property type="component" value="Unassembled WGS sequence"/>
</dbReference>
<feature type="domain" description="ABC transporter" evidence="4">
    <location>
        <begin position="2"/>
        <end position="186"/>
    </location>
</feature>
<gene>
    <name evidence="5" type="ORF">HMPREF9225_0731</name>
</gene>
<sequence length="186" mass="21099">MLEIKNLNKSFGEKIILKNFNLKLNSKERLAIVGRSGAGKTTLLKIISGEISDYDGEVNLDDDARISMIFQDNLLFENRTVYENLKFVTDKEESELEKLLEELGLGSTLNQKVKTLSGGMKRRIAFLRALLVPCDLLLMDEAIREVDEESEDLMISYLENHFDGSIIFVTHSESQVEKLGARKVEI</sequence>
<dbReference type="EMBL" id="AEEH01000028">
    <property type="protein sequence ID" value="EFM25669.1"/>
    <property type="molecule type" value="Genomic_DNA"/>
</dbReference>
<dbReference type="RefSeq" id="WP_008901546.1">
    <property type="nucleotide sequence ID" value="NZ_GL397071.1"/>
</dbReference>
<dbReference type="AlphaFoldDB" id="E0NKP2"/>
<dbReference type="Gene3D" id="3.40.50.300">
    <property type="entry name" value="P-loop containing nucleotide triphosphate hydrolases"/>
    <property type="match status" value="1"/>
</dbReference>
<dbReference type="InterPro" id="IPR027417">
    <property type="entry name" value="P-loop_NTPase"/>
</dbReference>
<evidence type="ECO:0000313" key="6">
    <source>
        <dbReference type="Proteomes" id="UP000003280"/>
    </source>
</evidence>
<reference evidence="5 6" key="1">
    <citation type="submission" date="2010-07" db="EMBL/GenBank/DDBJ databases">
        <authorList>
            <person name="Muzny D."/>
            <person name="Qin X."/>
            <person name="Deng J."/>
            <person name="Jiang H."/>
            <person name="Liu Y."/>
            <person name="Qu J."/>
            <person name="Song X.-Z."/>
            <person name="Zhang L."/>
            <person name="Thornton R."/>
            <person name="Coyle M."/>
            <person name="Francisco L."/>
            <person name="Jackson L."/>
            <person name="Javaid M."/>
            <person name="Korchina V."/>
            <person name="Kovar C."/>
            <person name="Mata R."/>
            <person name="Mathew T."/>
            <person name="Ngo R."/>
            <person name="Nguyen L."/>
            <person name="Nguyen N."/>
            <person name="Okwuonu G."/>
            <person name="Ongeri F."/>
            <person name="Pham C."/>
            <person name="Simmons D."/>
            <person name="Wilczek-Boney K."/>
            <person name="Hale W."/>
            <person name="Jakkamsetti A."/>
            <person name="Pham P."/>
            <person name="Ruth R."/>
            <person name="San Lucas F."/>
            <person name="Warren J."/>
            <person name="Zhang J."/>
            <person name="Zhao Z."/>
            <person name="Zhou C."/>
            <person name="Zhu D."/>
            <person name="Lee S."/>
            <person name="Bess C."/>
            <person name="Blankenburg K."/>
            <person name="Forbes L."/>
            <person name="Fu Q."/>
            <person name="Gubbala S."/>
            <person name="Hirani K."/>
            <person name="Jayaseelan J.C."/>
            <person name="Lara F."/>
            <person name="Munidasa M."/>
            <person name="Palculict T."/>
            <person name="Patil S."/>
            <person name="Pu L.-L."/>
            <person name="Saada N."/>
            <person name="Tang L."/>
            <person name="Weissenberger G."/>
            <person name="Zhu Y."/>
            <person name="Hemphill L."/>
            <person name="Shang Y."/>
            <person name="Youmans B."/>
            <person name="Ayvaz T."/>
            <person name="Ross M."/>
            <person name="Santibanez J."/>
            <person name="Aqrawi P."/>
            <person name="Gross S."/>
            <person name="Joshi V."/>
            <person name="Fowler G."/>
            <person name="Nazareth L."/>
            <person name="Reid J."/>
            <person name="Worley K."/>
            <person name="Petrosino J."/>
            <person name="Highlander S."/>
            <person name="Gibbs R."/>
        </authorList>
    </citation>
    <scope>NUCLEOTIDE SEQUENCE [LARGE SCALE GENOMIC DNA]</scope>
    <source>
        <strain evidence="5 6">ATCC BAA-1640</strain>
    </source>
</reference>
<dbReference type="PANTHER" id="PTHR42781">
    <property type="entry name" value="SPERMIDINE/PUTRESCINE IMPORT ATP-BINDING PROTEIN POTA"/>
    <property type="match status" value="1"/>
</dbReference>
<evidence type="ECO:0000256" key="1">
    <source>
        <dbReference type="ARBA" id="ARBA00022448"/>
    </source>
</evidence>
<dbReference type="PROSITE" id="PS00211">
    <property type="entry name" value="ABC_TRANSPORTER_1"/>
    <property type="match status" value="1"/>
</dbReference>
<dbReference type="GO" id="GO:0005524">
    <property type="term" value="F:ATP binding"/>
    <property type="evidence" value="ECO:0007669"/>
    <property type="project" value="UniProtKB-KW"/>
</dbReference>
<accession>E0NKP2</accession>
<dbReference type="InterPro" id="IPR017871">
    <property type="entry name" value="ABC_transporter-like_CS"/>
</dbReference>
<dbReference type="STRING" id="862517.HMPREF9225_0731"/>
<dbReference type="eggNOG" id="COG1116">
    <property type="taxonomic scope" value="Bacteria"/>
</dbReference>
<dbReference type="SUPFAM" id="SSF52540">
    <property type="entry name" value="P-loop containing nucleoside triphosphate hydrolases"/>
    <property type="match status" value="1"/>
</dbReference>
<dbReference type="InterPro" id="IPR003593">
    <property type="entry name" value="AAA+_ATPase"/>
</dbReference>
<keyword evidence="2" id="KW-0547">Nucleotide-binding</keyword>
<comment type="caution">
    <text evidence="5">The sequence shown here is derived from an EMBL/GenBank/DDBJ whole genome shotgun (WGS) entry which is preliminary data.</text>
</comment>
<dbReference type="HOGENOM" id="CLU_000604_1_22_9"/>
<dbReference type="OrthoDB" id="9801958at2"/>
<proteinExistence type="predicted"/>
<protein>
    <submittedName>
        <fullName evidence="5">ABC transporter, ATP-binding protein</fullName>
    </submittedName>
</protein>
<dbReference type="GO" id="GO:0016887">
    <property type="term" value="F:ATP hydrolysis activity"/>
    <property type="evidence" value="ECO:0007669"/>
    <property type="project" value="InterPro"/>
</dbReference>
<dbReference type="InterPro" id="IPR003439">
    <property type="entry name" value="ABC_transporter-like_ATP-bd"/>
</dbReference>
<evidence type="ECO:0000256" key="2">
    <source>
        <dbReference type="ARBA" id="ARBA00022741"/>
    </source>
</evidence>
<keyword evidence="6" id="KW-1185">Reference proteome</keyword>
<evidence type="ECO:0000313" key="5">
    <source>
        <dbReference type="EMBL" id="EFM25669.1"/>
    </source>
</evidence>
<dbReference type="InterPro" id="IPR050093">
    <property type="entry name" value="ABC_SmlMolc_Importer"/>
</dbReference>
<dbReference type="Pfam" id="PF00005">
    <property type="entry name" value="ABC_tran"/>
    <property type="match status" value="1"/>
</dbReference>
<dbReference type="SMART" id="SM00382">
    <property type="entry name" value="AAA"/>
    <property type="match status" value="1"/>
</dbReference>
<evidence type="ECO:0000256" key="3">
    <source>
        <dbReference type="ARBA" id="ARBA00022840"/>
    </source>
</evidence>
<keyword evidence="3 5" id="KW-0067">ATP-binding</keyword>
<dbReference type="PROSITE" id="PS50893">
    <property type="entry name" value="ABC_TRANSPORTER_2"/>
    <property type="match status" value="1"/>
</dbReference>
<dbReference type="PANTHER" id="PTHR42781:SF4">
    <property type="entry name" value="SPERMIDINE_PUTRESCINE IMPORT ATP-BINDING PROTEIN POTA"/>
    <property type="match status" value="1"/>
</dbReference>
<organism evidence="5 6">
    <name type="scientific">Peptoniphilus duerdenii ATCC BAA-1640</name>
    <dbReference type="NCBI Taxonomy" id="862517"/>
    <lineage>
        <taxon>Bacteria</taxon>
        <taxon>Bacillati</taxon>
        <taxon>Bacillota</taxon>
        <taxon>Tissierellia</taxon>
        <taxon>Tissierellales</taxon>
        <taxon>Peptoniphilaceae</taxon>
        <taxon>Peptoniphilus</taxon>
    </lineage>
</organism>
<name>E0NKP2_9FIRM</name>